<dbReference type="RefSeq" id="WP_245679791.1">
    <property type="nucleotide sequence ID" value="NZ_FNEI01000004.1"/>
</dbReference>
<organism evidence="1 2">
    <name type="scientific">Arthrobacter cupressi</name>
    <dbReference type="NCBI Taxonomy" id="1045773"/>
    <lineage>
        <taxon>Bacteria</taxon>
        <taxon>Bacillati</taxon>
        <taxon>Actinomycetota</taxon>
        <taxon>Actinomycetes</taxon>
        <taxon>Micrococcales</taxon>
        <taxon>Micrococcaceae</taxon>
        <taxon>Arthrobacter</taxon>
    </lineage>
</organism>
<evidence type="ECO:0000313" key="1">
    <source>
        <dbReference type="EMBL" id="SDI80519.1"/>
    </source>
</evidence>
<keyword evidence="2" id="KW-1185">Reference proteome</keyword>
<dbReference type="EMBL" id="FNEI01000004">
    <property type="protein sequence ID" value="SDI80519.1"/>
    <property type="molecule type" value="Genomic_DNA"/>
</dbReference>
<reference evidence="2" key="1">
    <citation type="submission" date="2016-10" db="EMBL/GenBank/DDBJ databases">
        <authorList>
            <person name="Varghese N."/>
            <person name="Submissions S."/>
        </authorList>
    </citation>
    <scope>NUCLEOTIDE SEQUENCE [LARGE SCALE GENOMIC DNA]</scope>
    <source>
        <strain evidence="2">CGMCC 1.10783</strain>
    </source>
</reference>
<evidence type="ECO:0008006" key="3">
    <source>
        <dbReference type="Google" id="ProtNLM"/>
    </source>
</evidence>
<dbReference type="NCBIfam" id="NF038065">
    <property type="entry name" value="Pr6Pr"/>
    <property type="match status" value="1"/>
</dbReference>
<name>A0A1G8NJT2_9MICC</name>
<dbReference type="STRING" id="1045773.SAMN05216555_104275"/>
<evidence type="ECO:0000313" key="2">
    <source>
        <dbReference type="Proteomes" id="UP000182130"/>
    </source>
</evidence>
<dbReference type="AlphaFoldDB" id="A0A1G8NJT2"/>
<protein>
    <recommendedName>
        <fullName evidence="3">FAR-17a/AIG1-like protein</fullName>
    </recommendedName>
</protein>
<dbReference type="Proteomes" id="UP000182130">
    <property type="component" value="Unassembled WGS sequence"/>
</dbReference>
<accession>A0A1G8NJT2</accession>
<sequence>MTKRTALAKEMPRDKGTALAKRTVLIGGRFFFGLLTLAAVGTQLAVHISLRYDVWNFFSYFTNLSNLFAAVVLLVSGYRLLVRKQPTELDETTRGTATIAMAIVGIVFGALLTGQDLGSMVPWVNFVVHYLIPVVMVADWLFQPPRTTMTLRHLWYWLVYPVAYLAYSLIRGSFVDWYPYWFIDPARAGGWGGVAVFAVGIAVGFLLVSLAMLKLGNKLKRQADY</sequence>
<gene>
    <name evidence="1" type="ORF">SAMN05216555_104275</name>
</gene>
<proteinExistence type="predicted"/>
<dbReference type="InterPro" id="IPR049713">
    <property type="entry name" value="Pr6Pr-like"/>
</dbReference>